<feature type="binding site" evidence="8">
    <location>
        <position position="12"/>
    </location>
    <ligand>
        <name>Zn(2+)</name>
        <dbReference type="ChEBI" id="CHEBI:29105"/>
    </ligand>
</feature>
<feature type="compositionally biased region" description="Low complexity" evidence="9">
    <location>
        <begin position="196"/>
        <end position="216"/>
    </location>
</feature>
<feature type="domain" description="C2H2-type" evidence="10">
    <location>
        <begin position="603"/>
        <end position="637"/>
    </location>
</feature>
<dbReference type="PROSITE" id="PS50157">
    <property type="entry name" value="ZINC_FINGER_C2H2_2"/>
    <property type="match status" value="3"/>
</dbReference>
<evidence type="ECO:0000256" key="1">
    <source>
        <dbReference type="ARBA" id="ARBA00004123"/>
    </source>
</evidence>
<organism evidence="12 13">
    <name type="scientific">Bemisia tabaci</name>
    <name type="common">Sweetpotato whitefly</name>
    <name type="synonym">Aleurodes tabaci</name>
    <dbReference type="NCBI Taxonomy" id="7038"/>
    <lineage>
        <taxon>Eukaryota</taxon>
        <taxon>Metazoa</taxon>
        <taxon>Ecdysozoa</taxon>
        <taxon>Arthropoda</taxon>
        <taxon>Hexapoda</taxon>
        <taxon>Insecta</taxon>
        <taxon>Pterygota</taxon>
        <taxon>Neoptera</taxon>
        <taxon>Paraneoptera</taxon>
        <taxon>Hemiptera</taxon>
        <taxon>Sternorrhyncha</taxon>
        <taxon>Aleyrodoidea</taxon>
        <taxon>Aleyrodidae</taxon>
        <taxon>Aleyrodinae</taxon>
        <taxon>Bemisia</taxon>
    </lineage>
</organism>
<keyword evidence="13" id="KW-1185">Reference proteome</keyword>
<evidence type="ECO:0000256" key="9">
    <source>
        <dbReference type="SAM" id="MobiDB-lite"/>
    </source>
</evidence>
<dbReference type="AlphaFoldDB" id="A0A9P0F021"/>
<feature type="binding site" evidence="8">
    <location>
        <position position="54"/>
    </location>
    <ligand>
        <name>Zn(2+)</name>
        <dbReference type="ChEBI" id="CHEBI:29105"/>
    </ligand>
</feature>
<protein>
    <submittedName>
        <fullName evidence="12">Uncharacterized protein</fullName>
    </submittedName>
</protein>
<feature type="domain" description="C2H2-type" evidence="10">
    <location>
        <begin position="422"/>
        <end position="445"/>
    </location>
</feature>
<dbReference type="SMART" id="SM00355">
    <property type="entry name" value="ZnF_C2H2"/>
    <property type="match status" value="10"/>
</dbReference>
<keyword evidence="6" id="KW-0539">Nucleus</keyword>
<evidence type="ECO:0000256" key="8">
    <source>
        <dbReference type="PROSITE-ProRule" id="PRU01263"/>
    </source>
</evidence>
<feature type="compositionally biased region" description="Polar residues" evidence="9">
    <location>
        <begin position="175"/>
        <end position="191"/>
    </location>
</feature>
<evidence type="ECO:0000259" key="11">
    <source>
        <dbReference type="PROSITE" id="PS51915"/>
    </source>
</evidence>
<evidence type="ECO:0000313" key="13">
    <source>
        <dbReference type="Proteomes" id="UP001152759"/>
    </source>
</evidence>
<evidence type="ECO:0000256" key="5">
    <source>
        <dbReference type="ARBA" id="ARBA00022833"/>
    </source>
</evidence>
<dbReference type="InterPro" id="IPR012934">
    <property type="entry name" value="Znf_AD"/>
</dbReference>
<keyword evidence="4 7" id="KW-0863">Zinc-finger</keyword>
<gene>
    <name evidence="12" type="ORF">BEMITA_LOCUS3403</name>
</gene>
<evidence type="ECO:0000256" key="6">
    <source>
        <dbReference type="ARBA" id="ARBA00023242"/>
    </source>
</evidence>
<feature type="region of interest" description="Disordered" evidence="9">
    <location>
        <begin position="175"/>
        <end position="330"/>
    </location>
</feature>
<feature type="region of interest" description="Disordered" evidence="9">
    <location>
        <begin position="344"/>
        <end position="395"/>
    </location>
</feature>
<feature type="compositionally biased region" description="Basic and acidic residues" evidence="9">
    <location>
        <begin position="234"/>
        <end position="249"/>
    </location>
</feature>
<evidence type="ECO:0000259" key="10">
    <source>
        <dbReference type="PROSITE" id="PS50157"/>
    </source>
</evidence>
<dbReference type="PANTHER" id="PTHR24376:SF235">
    <property type="entry name" value="C2H2-TYPE DOMAIN-CONTAINING PROTEIN"/>
    <property type="match status" value="1"/>
</dbReference>
<dbReference type="PANTHER" id="PTHR24376">
    <property type="entry name" value="ZINC FINGER PROTEIN"/>
    <property type="match status" value="1"/>
</dbReference>
<dbReference type="Pfam" id="PF07776">
    <property type="entry name" value="zf-AD"/>
    <property type="match status" value="1"/>
</dbReference>
<dbReference type="EMBL" id="OU963863">
    <property type="protein sequence ID" value="CAH0384023.1"/>
    <property type="molecule type" value="Genomic_DNA"/>
</dbReference>
<feature type="compositionally biased region" description="Low complexity" evidence="9">
    <location>
        <begin position="301"/>
        <end position="325"/>
    </location>
</feature>
<evidence type="ECO:0000256" key="4">
    <source>
        <dbReference type="ARBA" id="ARBA00022771"/>
    </source>
</evidence>
<name>A0A9P0F021_BEMTA</name>
<dbReference type="KEGG" id="btab:109032815"/>
<dbReference type="SUPFAM" id="SSF57716">
    <property type="entry name" value="Glucocorticoid receptor-like (DNA-binding domain)"/>
    <property type="match status" value="1"/>
</dbReference>
<dbReference type="PROSITE" id="PS00028">
    <property type="entry name" value="ZINC_FINGER_C2H2_1"/>
    <property type="match status" value="4"/>
</dbReference>
<dbReference type="InterPro" id="IPR013087">
    <property type="entry name" value="Znf_C2H2_type"/>
</dbReference>
<dbReference type="Gene3D" id="3.40.1800.20">
    <property type="match status" value="1"/>
</dbReference>
<proteinExistence type="predicted"/>
<feature type="binding site" evidence="8">
    <location>
        <position position="9"/>
    </location>
    <ligand>
        <name>Zn(2+)</name>
        <dbReference type="ChEBI" id="CHEBI:29105"/>
    </ligand>
</feature>
<keyword evidence="3" id="KW-0677">Repeat</keyword>
<reference evidence="12" key="1">
    <citation type="submission" date="2021-12" db="EMBL/GenBank/DDBJ databases">
        <authorList>
            <person name="King R."/>
        </authorList>
    </citation>
    <scope>NUCLEOTIDE SEQUENCE</scope>
</reference>
<dbReference type="GO" id="GO:0005634">
    <property type="term" value="C:nucleus"/>
    <property type="evidence" value="ECO:0007669"/>
    <property type="project" value="UniProtKB-SubCell"/>
</dbReference>
<dbReference type="GO" id="GO:0000978">
    <property type="term" value="F:RNA polymerase II cis-regulatory region sequence-specific DNA binding"/>
    <property type="evidence" value="ECO:0007669"/>
    <property type="project" value="TreeGrafter"/>
</dbReference>
<keyword evidence="2 8" id="KW-0479">Metal-binding</keyword>
<evidence type="ECO:0000256" key="3">
    <source>
        <dbReference type="ARBA" id="ARBA00022737"/>
    </source>
</evidence>
<evidence type="ECO:0000256" key="2">
    <source>
        <dbReference type="ARBA" id="ARBA00022723"/>
    </source>
</evidence>
<evidence type="ECO:0000256" key="7">
    <source>
        <dbReference type="PROSITE-ProRule" id="PRU00042"/>
    </source>
</evidence>
<dbReference type="GO" id="GO:0008270">
    <property type="term" value="F:zinc ion binding"/>
    <property type="evidence" value="ECO:0007669"/>
    <property type="project" value="UniProtKB-UniRule"/>
</dbReference>
<feature type="compositionally biased region" description="Basic and acidic residues" evidence="9">
    <location>
        <begin position="272"/>
        <end position="287"/>
    </location>
</feature>
<comment type="subcellular location">
    <subcellularLocation>
        <location evidence="1">Nucleus</location>
    </subcellularLocation>
</comment>
<accession>A0A9P0F021</accession>
<dbReference type="SMART" id="SM00868">
    <property type="entry name" value="zf-AD"/>
    <property type="match status" value="1"/>
</dbReference>
<keyword evidence="5 8" id="KW-0862">Zinc</keyword>
<dbReference type="PROSITE" id="PS51915">
    <property type="entry name" value="ZAD"/>
    <property type="match status" value="1"/>
</dbReference>
<dbReference type="Gene3D" id="3.30.160.60">
    <property type="entry name" value="Classic Zinc Finger"/>
    <property type="match status" value="1"/>
</dbReference>
<feature type="domain" description="ZAD" evidence="11">
    <location>
        <begin position="7"/>
        <end position="81"/>
    </location>
</feature>
<sequence>MICNFENCCRLCLAKDQLLPIFSHDEAEKLIAPKILYCYSLFVYSKDPFSKHLCFRCLSNLQDTWKFQQMCFHNNEKLIRALKEDPSVKCSEQYLKSVENASKTTSLHSLLSCKSLEEVDTIYRGYESIIDFSVQIENVELIDICSEEEDSKEQVRSQINSRSFLIKGHAQTQSNSTSELLNCSQPDSTTKSWRRSFSSEISDDTSSSCSGSTSKSQNTGRGTGDKGQVNNKKMPCERKSQGVEQDTKVKSLRSTRKTEIASESKSISTKQSELRSLRPLLKKDKSIESVSRAESPDNRSIRSLSPSNSSRRLSAGSRSRRSSISNDFDADSLGSIESLNSVYSEVSTNSTRRGRARPVSPLINGRLKTGTKKRKLETQSSNHAEDYKVKEEDLDPPAKRLRHSHSEATAVPSSVSKSNNLFSCKYCKKGFNSKCDKKEHSKICHEKKIINCKYCLKRMYREDDLLRHNLCHVKVDIIRLPRNRHSCSNCHRYFYPKVALRKHKRNCRKPPASIEIIKPDEDPLSSSEESDSGDLELFSDDPQTAYELNGAFSTIPDNPNCRDFRSKRMTSRIDLPLGKIDFSKSQPISHGLNMETSENYVNTLCKYCRDVFTDAEELWKHMVICHKYVNVHCPSKPDSVETLYRCIDESCKKKFSALKDLLNHVQLHISLKCHHCEYSTHKFWQMLRHANECEQNPEKGRWIKCCNLKFNNSHNFYIHKMFECSLHKATLNDLKANTIGESVKCSVCSKHTSIGSEQLLLHLLHHAESNVNSNCQDAEIKNIDAEQAEFVKIFGLAPRDINIEKQTDTLKCIDCNDTFLSSEELHDHMKKCLILSCSKCKLNFSDSFNFIVHECVNRCKLCLSQLNSERHVCLARKILTSGPKGKLKCTVCKVVLVNLLNSRYHILQHFPVSNKEWRDNVKCQICEEELSNELTLNIHYYLKHPSKDEGQQGRTPKLVRKLFQDSKDSPTCNLTTVEKPLSNVDSFLNPNEDQYFERSGKIIGDKGCQTPWFSKSVEDNSSHDLIISGNYQQDVSSFSNVNCDQYFKSYGIGIEDKGCQTSRQRQPLDTLNIHAGGKNSNCSVKTPISSPKHNIGDGVVSQSTNCISISSLPSNCMENK</sequence>
<dbReference type="Proteomes" id="UP001152759">
    <property type="component" value="Chromosome 2"/>
</dbReference>
<feature type="binding site" evidence="8">
    <location>
        <position position="57"/>
    </location>
    <ligand>
        <name>Zn(2+)</name>
        <dbReference type="ChEBI" id="CHEBI:29105"/>
    </ligand>
</feature>
<feature type="domain" description="C2H2-type" evidence="10">
    <location>
        <begin position="644"/>
        <end position="673"/>
    </location>
</feature>
<evidence type="ECO:0000313" key="12">
    <source>
        <dbReference type="EMBL" id="CAH0384023.1"/>
    </source>
</evidence>
<dbReference type="GO" id="GO:0001228">
    <property type="term" value="F:DNA-binding transcription activator activity, RNA polymerase II-specific"/>
    <property type="evidence" value="ECO:0007669"/>
    <property type="project" value="TreeGrafter"/>
</dbReference>